<accession>A0A120GPC7</accession>
<dbReference type="EMBL" id="LNNH01000025">
    <property type="protein sequence ID" value="KWW17903.1"/>
    <property type="molecule type" value="Genomic_DNA"/>
</dbReference>
<proteinExistence type="predicted"/>
<keyword evidence="2" id="KW-1185">Reference proteome</keyword>
<comment type="caution">
    <text evidence="1">The sequence shown here is derived from an EMBL/GenBank/DDBJ whole genome shotgun (WGS) entry which is preliminary data.</text>
</comment>
<gene>
    <name evidence="1" type="ORF">AS888_20530</name>
</gene>
<evidence type="ECO:0000313" key="1">
    <source>
        <dbReference type="EMBL" id="KWW17903.1"/>
    </source>
</evidence>
<protein>
    <submittedName>
        <fullName evidence="1">Uncharacterized protein</fullName>
    </submittedName>
</protein>
<dbReference type="Proteomes" id="UP000064189">
    <property type="component" value="Unassembled WGS sequence"/>
</dbReference>
<dbReference type="AlphaFoldDB" id="A0A120GPC7"/>
<sequence>MAAQSKKGKKVRTIKRLVLQTVRTGIIKELNIKKGALGLLSVCRQKGFGIKKFRTPFEIPLKF</sequence>
<organism evidence="1 2">
    <name type="scientific">Peribacillus simplex</name>
    <dbReference type="NCBI Taxonomy" id="1478"/>
    <lineage>
        <taxon>Bacteria</taxon>
        <taxon>Bacillati</taxon>
        <taxon>Bacillota</taxon>
        <taxon>Bacilli</taxon>
        <taxon>Bacillales</taxon>
        <taxon>Bacillaceae</taxon>
        <taxon>Peribacillus</taxon>
    </lineage>
</organism>
<evidence type="ECO:0000313" key="2">
    <source>
        <dbReference type="Proteomes" id="UP000064189"/>
    </source>
</evidence>
<name>A0A120GPC7_9BACI</name>
<reference evidence="1 2" key="1">
    <citation type="submission" date="2015-11" db="EMBL/GenBank/DDBJ databases">
        <title>Genome Sequence of Bacillus simplex strain VanAntwerpen2.</title>
        <authorList>
            <person name="Couger M.B."/>
        </authorList>
    </citation>
    <scope>NUCLEOTIDE SEQUENCE [LARGE SCALE GENOMIC DNA]</scope>
    <source>
        <strain evidence="1 2">VanAntwerpen02</strain>
    </source>
</reference>